<dbReference type="EC" id="1.14.13.-" evidence="2"/>
<organism evidence="2 3">
    <name type="scientific">Tenggerimyces flavus</name>
    <dbReference type="NCBI Taxonomy" id="1708749"/>
    <lineage>
        <taxon>Bacteria</taxon>
        <taxon>Bacillati</taxon>
        <taxon>Actinomycetota</taxon>
        <taxon>Actinomycetes</taxon>
        <taxon>Propionibacteriales</taxon>
        <taxon>Nocardioidaceae</taxon>
        <taxon>Tenggerimyces</taxon>
    </lineage>
</organism>
<evidence type="ECO:0000256" key="1">
    <source>
        <dbReference type="ARBA" id="ARBA00023002"/>
    </source>
</evidence>
<dbReference type="GO" id="GO:0004497">
    <property type="term" value="F:monooxygenase activity"/>
    <property type="evidence" value="ECO:0007669"/>
    <property type="project" value="UniProtKB-KW"/>
</dbReference>
<gene>
    <name evidence="2" type="ORF">ACFOUW_00905</name>
</gene>
<protein>
    <submittedName>
        <fullName evidence="2">Flavin-containing monooxygenase</fullName>
        <ecNumber evidence="2">1.14.13.-</ecNumber>
    </submittedName>
</protein>
<dbReference type="Gene3D" id="3.50.50.60">
    <property type="entry name" value="FAD/NAD(P)-binding domain"/>
    <property type="match status" value="2"/>
</dbReference>
<name>A0ABV7Y562_9ACTN</name>
<dbReference type="Pfam" id="PF13738">
    <property type="entry name" value="Pyr_redox_3"/>
    <property type="match status" value="1"/>
</dbReference>
<dbReference type="PRINTS" id="PR00411">
    <property type="entry name" value="PNDRDTASEI"/>
</dbReference>
<proteinExistence type="predicted"/>
<dbReference type="RefSeq" id="WP_205122219.1">
    <property type="nucleotide sequence ID" value="NZ_JAFBCM010000001.1"/>
</dbReference>
<keyword evidence="2" id="KW-0503">Monooxygenase</keyword>
<reference evidence="3" key="1">
    <citation type="journal article" date="2019" name="Int. J. Syst. Evol. Microbiol.">
        <title>The Global Catalogue of Microorganisms (GCM) 10K type strain sequencing project: providing services to taxonomists for standard genome sequencing and annotation.</title>
        <authorList>
            <consortium name="The Broad Institute Genomics Platform"/>
            <consortium name="The Broad Institute Genome Sequencing Center for Infectious Disease"/>
            <person name="Wu L."/>
            <person name="Ma J."/>
        </authorList>
    </citation>
    <scope>NUCLEOTIDE SEQUENCE [LARGE SCALE GENOMIC DNA]</scope>
    <source>
        <strain evidence="3">CGMCC 4.7241</strain>
    </source>
</reference>
<comment type="caution">
    <text evidence="2">The sequence shown here is derived from an EMBL/GenBank/DDBJ whole genome shotgun (WGS) entry which is preliminary data.</text>
</comment>
<dbReference type="PANTHER" id="PTHR43539">
    <property type="entry name" value="FLAVIN-BINDING MONOOXYGENASE-LIKE PROTEIN (AFU_ORTHOLOGUE AFUA_4G09220)"/>
    <property type="match status" value="1"/>
</dbReference>
<dbReference type="InterPro" id="IPR050982">
    <property type="entry name" value="Auxin_biosynth/cation_transpt"/>
</dbReference>
<dbReference type="EMBL" id="JBHRZH010000001">
    <property type="protein sequence ID" value="MFC3759385.1"/>
    <property type="molecule type" value="Genomic_DNA"/>
</dbReference>
<keyword evidence="1 2" id="KW-0560">Oxidoreductase</keyword>
<dbReference type="PRINTS" id="PR00368">
    <property type="entry name" value="FADPNR"/>
</dbReference>
<dbReference type="InterPro" id="IPR036188">
    <property type="entry name" value="FAD/NAD-bd_sf"/>
</dbReference>
<accession>A0ABV7Y562</accession>
<sequence>MDTRHEIDTLVIGGGQAGLSTSYWLSEAGVEHLVVDGRDAVGGAWLDRWDSFRLVAPNYIILLPGMPYDGPDPDGFGTRAEIIQYLRDYAAKIDAPLRLGTRVSRLVASGDGRFEAFADGVTFVARNVVLATGGHAVPHVPSIASGLDGSVTQLHSQVYQRPGQLPAGGVLVVGTGQSGAQLAEELHAAGREVHLAVSRCPSIPRRYRGKDLIYWLLNVYLHGDEVGVPFPTVADLPTPAARFGCIPHVSGQDGGHDLDLRDFARRGMRLYGQLESVEGGVARFSDDLGERLAMVDSGFDDEFRPLFDAYIAAAGIDAPADDRPPKSLYVPETSASLDLAAAGVRTVLWATGYRLDFSWVELPVMDEWGYPLHDRGVVIHPGLYAVGLPWLHTEASSALAGVGDDAEHIVRHLVSRRSEPAP</sequence>
<dbReference type="PANTHER" id="PTHR43539:SF78">
    <property type="entry name" value="FLAVIN-CONTAINING MONOOXYGENASE"/>
    <property type="match status" value="1"/>
</dbReference>
<dbReference type="Proteomes" id="UP001595699">
    <property type="component" value="Unassembled WGS sequence"/>
</dbReference>
<evidence type="ECO:0000313" key="2">
    <source>
        <dbReference type="EMBL" id="MFC3759385.1"/>
    </source>
</evidence>
<keyword evidence="3" id="KW-1185">Reference proteome</keyword>
<dbReference type="SUPFAM" id="SSF51905">
    <property type="entry name" value="FAD/NAD(P)-binding domain"/>
    <property type="match status" value="2"/>
</dbReference>
<evidence type="ECO:0000313" key="3">
    <source>
        <dbReference type="Proteomes" id="UP001595699"/>
    </source>
</evidence>